<reference evidence="11" key="1">
    <citation type="submission" date="2022-12" db="EMBL/GenBank/DDBJ databases">
        <authorList>
            <person name="Alioto T."/>
            <person name="Alioto T."/>
            <person name="Gomez Garrido J."/>
        </authorList>
    </citation>
    <scope>NUCLEOTIDE SEQUENCE</scope>
</reference>
<dbReference type="Gene3D" id="3.10.360.10">
    <property type="entry name" value="Antimicrobial Peptide, Beta-defensin 2, Chain A"/>
    <property type="match status" value="1"/>
</dbReference>
<comment type="subcellular location">
    <subcellularLocation>
        <location evidence="1">Secreted</location>
    </subcellularLocation>
</comment>
<keyword evidence="6" id="KW-0211">Defensin</keyword>
<evidence type="ECO:0000256" key="7">
    <source>
        <dbReference type="ARBA" id="ARBA00023022"/>
    </source>
</evidence>
<dbReference type="EMBL" id="OX395128">
    <property type="protein sequence ID" value="CAI5771422.1"/>
    <property type="molecule type" value="Genomic_DNA"/>
</dbReference>
<evidence type="ECO:0000313" key="12">
    <source>
        <dbReference type="Proteomes" id="UP001178461"/>
    </source>
</evidence>
<evidence type="ECO:0000256" key="3">
    <source>
        <dbReference type="ARBA" id="ARBA00022525"/>
    </source>
</evidence>
<name>A0AA35K454_9SAUR</name>
<dbReference type="AlphaFoldDB" id="A0AA35K454"/>
<evidence type="ECO:0000256" key="1">
    <source>
        <dbReference type="ARBA" id="ARBA00004613"/>
    </source>
</evidence>
<evidence type="ECO:0000313" key="11">
    <source>
        <dbReference type="EMBL" id="CAI5771422.1"/>
    </source>
</evidence>
<evidence type="ECO:0000256" key="4">
    <source>
        <dbReference type="ARBA" id="ARBA00022529"/>
    </source>
</evidence>
<keyword evidence="3" id="KW-0964">Secreted</keyword>
<proteinExistence type="inferred from homology"/>
<feature type="signal peptide" evidence="9">
    <location>
        <begin position="1"/>
        <end position="22"/>
    </location>
</feature>
<evidence type="ECO:0000256" key="9">
    <source>
        <dbReference type="SAM" id="SignalP"/>
    </source>
</evidence>
<evidence type="ECO:0000256" key="5">
    <source>
        <dbReference type="ARBA" id="ARBA00022729"/>
    </source>
</evidence>
<keyword evidence="8" id="KW-1015">Disulfide bond</keyword>
<evidence type="ECO:0000256" key="2">
    <source>
        <dbReference type="ARBA" id="ARBA00007371"/>
    </source>
</evidence>
<dbReference type="Proteomes" id="UP001178461">
    <property type="component" value="Chromosome 3"/>
</dbReference>
<feature type="domain" description="Beta-defensin-like" evidence="10">
    <location>
        <begin position="27"/>
        <end position="62"/>
    </location>
</feature>
<evidence type="ECO:0000256" key="8">
    <source>
        <dbReference type="ARBA" id="ARBA00023157"/>
    </source>
</evidence>
<keyword evidence="4" id="KW-0929">Antimicrobial</keyword>
<dbReference type="GO" id="GO:0005615">
    <property type="term" value="C:extracellular space"/>
    <property type="evidence" value="ECO:0007669"/>
    <property type="project" value="TreeGrafter"/>
</dbReference>
<dbReference type="Pfam" id="PF00711">
    <property type="entry name" value="Defensin_beta"/>
    <property type="match status" value="1"/>
</dbReference>
<dbReference type="GO" id="GO:0031731">
    <property type="term" value="F:CCR6 chemokine receptor binding"/>
    <property type="evidence" value="ECO:0007669"/>
    <property type="project" value="TreeGrafter"/>
</dbReference>
<comment type="similarity">
    <text evidence="2">Belongs to the beta-defensin family.</text>
</comment>
<dbReference type="GO" id="GO:0002227">
    <property type="term" value="P:innate immune response in mucosa"/>
    <property type="evidence" value="ECO:0007669"/>
    <property type="project" value="TreeGrafter"/>
</dbReference>
<keyword evidence="7" id="KW-0044">Antibiotic</keyword>
<keyword evidence="5 9" id="KW-0732">Signal</keyword>
<accession>A0AA35K454</accession>
<dbReference type="PANTHER" id="PTHR21388">
    <property type="entry name" value="BETA-DEFENSIN-RELATED"/>
    <property type="match status" value="1"/>
</dbReference>
<dbReference type="SUPFAM" id="SSF57392">
    <property type="entry name" value="Defensin-like"/>
    <property type="match status" value="1"/>
</dbReference>
<evidence type="ECO:0000259" key="10">
    <source>
        <dbReference type="Pfam" id="PF00711"/>
    </source>
</evidence>
<protein>
    <submittedName>
        <fullName evidence="11">Beta-defensin-like 1</fullName>
    </submittedName>
</protein>
<dbReference type="GO" id="GO:0050829">
    <property type="term" value="P:defense response to Gram-negative bacterium"/>
    <property type="evidence" value="ECO:0007669"/>
    <property type="project" value="TreeGrafter"/>
</dbReference>
<feature type="chain" id="PRO_5041205503" evidence="9">
    <location>
        <begin position="23"/>
        <end position="68"/>
    </location>
</feature>
<keyword evidence="12" id="KW-1185">Reference proteome</keyword>
<sequence>MKTLFLIFAIVLISSQAVPGDAQAPEDTIACGRGGGGCQVGACRPGFQNVGTCKGGTMSCCRWPRPGA</sequence>
<dbReference type="PANTHER" id="PTHR21388:SF9">
    <property type="entry name" value="BETA-DEFENSIN 1"/>
    <property type="match status" value="1"/>
</dbReference>
<gene>
    <name evidence="11" type="ORF">PODLI_1B038934</name>
</gene>
<organism evidence="11 12">
    <name type="scientific">Podarcis lilfordi</name>
    <name type="common">Lilford's wall lizard</name>
    <dbReference type="NCBI Taxonomy" id="74358"/>
    <lineage>
        <taxon>Eukaryota</taxon>
        <taxon>Metazoa</taxon>
        <taxon>Chordata</taxon>
        <taxon>Craniata</taxon>
        <taxon>Vertebrata</taxon>
        <taxon>Euteleostomi</taxon>
        <taxon>Lepidosauria</taxon>
        <taxon>Squamata</taxon>
        <taxon>Bifurcata</taxon>
        <taxon>Unidentata</taxon>
        <taxon>Episquamata</taxon>
        <taxon>Laterata</taxon>
        <taxon>Lacertibaenia</taxon>
        <taxon>Lacertidae</taxon>
        <taxon>Podarcis</taxon>
    </lineage>
</organism>
<evidence type="ECO:0000256" key="6">
    <source>
        <dbReference type="ARBA" id="ARBA00022940"/>
    </source>
</evidence>
<dbReference type="InterPro" id="IPR001855">
    <property type="entry name" value="Defensin_beta-like"/>
</dbReference>
<dbReference type="GO" id="GO:0050830">
    <property type="term" value="P:defense response to Gram-positive bacterium"/>
    <property type="evidence" value="ECO:0007669"/>
    <property type="project" value="TreeGrafter"/>
</dbReference>